<feature type="non-terminal residue" evidence="5">
    <location>
        <position position="1"/>
    </location>
</feature>
<feature type="binding site" evidence="3">
    <location>
        <position position="385"/>
    </location>
    <ligand>
        <name>L-glutamate</name>
        <dbReference type="ChEBI" id="CHEBI:29985"/>
    </ligand>
</feature>
<accession>A0A815R013</accession>
<feature type="binding site" evidence="3">
    <location>
        <position position="334"/>
    </location>
    <ligand>
        <name>L-glutamate</name>
        <dbReference type="ChEBI" id="CHEBI:29985"/>
    </ligand>
</feature>
<dbReference type="Proteomes" id="UP000663829">
    <property type="component" value="Unassembled WGS sequence"/>
</dbReference>
<keyword evidence="1" id="KW-1202">Platelet aggregation activating toxin</keyword>
<dbReference type="GO" id="GO:0006751">
    <property type="term" value="P:glutathione catabolic process"/>
    <property type="evidence" value="ECO:0007669"/>
    <property type="project" value="InterPro"/>
</dbReference>
<dbReference type="Gene3D" id="1.10.246.130">
    <property type="match status" value="1"/>
</dbReference>
<dbReference type="Proteomes" id="UP000682733">
    <property type="component" value="Unassembled WGS sequence"/>
</dbReference>
<keyword evidence="1" id="KW-1199">Hemostasis impairing toxin</keyword>
<dbReference type="PRINTS" id="PR01210">
    <property type="entry name" value="GGTRANSPTASE"/>
</dbReference>
<dbReference type="OrthoDB" id="1081007at2759"/>
<dbReference type="InterPro" id="IPR043138">
    <property type="entry name" value="GGT_lsub"/>
</dbReference>
<keyword evidence="1" id="KW-0800">Toxin</keyword>
<dbReference type="GO" id="GO:0005886">
    <property type="term" value="C:plasma membrane"/>
    <property type="evidence" value="ECO:0007669"/>
    <property type="project" value="TreeGrafter"/>
</dbReference>
<dbReference type="EMBL" id="CAJNOK010019882">
    <property type="protein sequence ID" value="CAF1307416.1"/>
    <property type="molecule type" value="Genomic_DNA"/>
</dbReference>
<dbReference type="FunFam" id="1.10.246.130:FF:000001">
    <property type="entry name" value="Gamma-glutamyltransferase 5 isoform 1"/>
    <property type="match status" value="1"/>
</dbReference>
<name>A0A815R013_9BILA</name>
<dbReference type="InterPro" id="IPR029055">
    <property type="entry name" value="Ntn_hydrolases_N"/>
</dbReference>
<reference evidence="5" key="1">
    <citation type="submission" date="2021-02" db="EMBL/GenBank/DDBJ databases">
        <authorList>
            <person name="Nowell W R."/>
        </authorList>
    </citation>
    <scope>NUCLEOTIDE SEQUENCE</scope>
</reference>
<keyword evidence="8" id="KW-1185">Reference proteome</keyword>
<protein>
    <recommendedName>
        <fullName evidence="9">Gamma-glutamyltransferase</fullName>
    </recommendedName>
</protein>
<sequence length="452" mass="49336">AAVAVDNAECSTIGKNILQKKGTTVDAALAAAICNGVMHGHSMGIGGPLAIGVPGELKAYKVAYERFGGNVTWKELFEPTIKLCRDGYTVSKAHAKAIDDQKNMILKDPQLRELFLKNPVTNELYKEGDKIKRIKFADTLQLLADRGPSGVNDFYNGDIADKIVKELRDKADLQTYEVDVEEAIQIKLNDTLTGFTTAAPSSGPILAFILNILKGYSVHHDELNKTDAAALFYHRVIEAFKFAYAKRSELADPKYTNISETNFTSCIYLSDSKTFSYEHYGGSWLDKIKQGTAHLSVIGPDGDGVGLTSTVNLYFGSKVVGSETGIIYNNEMDDFSSPNSTNSFGIPSSEANFIEPGKRPVSSMSPLIILDQNYRIQQVLGASGGTKITTTVAQVMMKNLWFNQNIKDAIDAPRVHHQLLPPELLAEEGFDPMPQVLGEGETEVGGNERNIA</sequence>
<dbReference type="EMBL" id="CAJNOQ010020454">
    <property type="protein sequence ID" value="CAF1469180.1"/>
    <property type="molecule type" value="Genomic_DNA"/>
</dbReference>
<evidence type="ECO:0008006" key="9">
    <source>
        <dbReference type="Google" id="ProtNLM"/>
    </source>
</evidence>
<evidence type="ECO:0000313" key="4">
    <source>
        <dbReference type="EMBL" id="CAF1307416.1"/>
    </source>
</evidence>
<feature type="active site" description="Nucleophile" evidence="2">
    <location>
        <position position="292"/>
    </location>
</feature>
<feature type="binding site" evidence="3">
    <location>
        <begin position="310"/>
        <end position="312"/>
    </location>
    <ligand>
        <name>L-glutamate</name>
        <dbReference type="ChEBI" id="CHEBI:29985"/>
    </ligand>
</feature>
<evidence type="ECO:0000256" key="2">
    <source>
        <dbReference type="PIRSR" id="PIRSR600101-1"/>
    </source>
</evidence>
<dbReference type="InterPro" id="IPR000101">
    <property type="entry name" value="GGT_peptidase"/>
</dbReference>
<dbReference type="EMBL" id="CAJOBC010085921">
    <property type="protein sequence ID" value="CAF4337469.1"/>
    <property type="molecule type" value="Genomic_DNA"/>
</dbReference>
<evidence type="ECO:0000313" key="6">
    <source>
        <dbReference type="EMBL" id="CAF4114624.1"/>
    </source>
</evidence>
<comment type="caution">
    <text evidence="5">The sequence shown here is derived from an EMBL/GenBank/DDBJ whole genome shotgun (WGS) entry which is preliminary data.</text>
</comment>
<dbReference type="SUPFAM" id="SSF56235">
    <property type="entry name" value="N-terminal nucleophile aminohydrolases (Ntn hydrolases)"/>
    <property type="match status" value="1"/>
</dbReference>
<dbReference type="InterPro" id="IPR043137">
    <property type="entry name" value="GGT_ssub_C"/>
</dbReference>
<dbReference type="Proteomes" id="UP000681722">
    <property type="component" value="Unassembled WGS sequence"/>
</dbReference>
<evidence type="ECO:0000313" key="5">
    <source>
        <dbReference type="EMBL" id="CAF1469180.1"/>
    </source>
</evidence>
<dbReference type="Proteomes" id="UP000677228">
    <property type="component" value="Unassembled WGS sequence"/>
</dbReference>
<evidence type="ECO:0000256" key="3">
    <source>
        <dbReference type="PIRSR" id="PIRSR600101-2"/>
    </source>
</evidence>
<dbReference type="PANTHER" id="PTHR11686">
    <property type="entry name" value="GAMMA GLUTAMYL TRANSPEPTIDASE"/>
    <property type="match status" value="1"/>
</dbReference>
<dbReference type="FunFam" id="3.60.20.40:FF:000001">
    <property type="entry name" value="Gamma-glutamyltranspeptidase 1"/>
    <property type="match status" value="1"/>
</dbReference>
<proteinExistence type="predicted"/>
<evidence type="ECO:0000313" key="8">
    <source>
        <dbReference type="Proteomes" id="UP000663829"/>
    </source>
</evidence>
<dbReference type="PANTHER" id="PTHR11686:SF9">
    <property type="entry name" value="RE13973P"/>
    <property type="match status" value="1"/>
</dbReference>
<dbReference type="GO" id="GO:0036374">
    <property type="term" value="F:glutathione hydrolase activity"/>
    <property type="evidence" value="ECO:0007669"/>
    <property type="project" value="InterPro"/>
</dbReference>
<dbReference type="EMBL" id="CAJOBA010041466">
    <property type="protein sequence ID" value="CAF4114624.1"/>
    <property type="molecule type" value="Genomic_DNA"/>
</dbReference>
<evidence type="ECO:0000313" key="7">
    <source>
        <dbReference type="EMBL" id="CAF4337469.1"/>
    </source>
</evidence>
<evidence type="ECO:0000256" key="1">
    <source>
        <dbReference type="ARBA" id="ARBA00084097"/>
    </source>
</evidence>
<dbReference type="AlphaFoldDB" id="A0A815R013"/>
<dbReference type="Pfam" id="PF01019">
    <property type="entry name" value="G_glu_transpept"/>
    <property type="match status" value="1"/>
</dbReference>
<organism evidence="5 8">
    <name type="scientific">Didymodactylos carnosus</name>
    <dbReference type="NCBI Taxonomy" id="1234261"/>
    <lineage>
        <taxon>Eukaryota</taxon>
        <taxon>Metazoa</taxon>
        <taxon>Spiralia</taxon>
        <taxon>Gnathifera</taxon>
        <taxon>Rotifera</taxon>
        <taxon>Eurotatoria</taxon>
        <taxon>Bdelloidea</taxon>
        <taxon>Philodinida</taxon>
        <taxon>Philodinidae</taxon>
        <taxon>Didymodactylos</taxon>
    </lineage>
</organism>
<gene>
    <name evidence="5" type="ORF">GPM918_LOCUS35397</name>
    <name evidence="4" type="ORF">OVA965_LOCUS28818</name>
    <name evidence="7" type="ORF">SRO942_LOCUS36114</name>
    <name evidence="6" type="ORF">TMI583_LOCUS29580</name>
</gene>
<dbReference type="Gene3D" id="3.60.20.40">
    <property type="match status" value="1"/>
</dbReference>
<feature type="binding site" evidence="3">
    <location>
        <begin position="362"/>
        <end position="363"/>
    </location>
    <ligand>
        <name>L-glutamate</name>
        <dbReference type="ChEBI" id="CHEBI:29985"/>
    </ligand>
</feature>